<dbReference type="GO" id="GO:0004301">
    <property type="term" value="F:epoxide hydrolase activity"/>
    <property type="evidence" value="ECO:0007669"/>
    <property type="project" value="TreeGrafter"/>
</dbReference>
<dbReference type="AlphaFoldDB" id="A0A6J6L5N2"/>
<accession>A0A6J6L5N2</accession>
<dbReference type="InterPro" id="IPR000073">
    <property type="entry name" value="AB_hydrolase_1"/>
</dbReference>
<dbReference type="SUPFAM" id="SSF53474">
    <property type="entry name" value="alpha/beta-Hydrolases"/>
    <property type="match status" value="1"/>
</dbReference>
<reference evidence="3" key="1">
    <citation type="submission" date="2020-05" db="EMBL/GenBank/DDBJ databases">
        <authorList>
            <person name="Chiriac C."/>
            <person name="Salcher M."/>
            <person name="Ghai R."/>
            <person name="Kavagutti S V."/>
        </authorList>
    </citation>
    <scope>NUCLEOTIDE SEQUENCE</scope>
</reference>
<dbReference type="PRINTS" id="PR00412">
    <property type="entry name" value="EPOXHYDRLASE"/>
</dbReference>
<dbReference type="EMBL" id="CAEZWE010000048">
    <property type="protein sequence ID" value="CAB4657327.1"/>
    <property type="molecule type" value="Genomic_DNA"/>
</dbReference>
<evidence type="ECO:0000313" key="3">
    <source>
        <dbReference type="EMBL" id="CAB4657327.1"/>
    </source>
</evidence>
<sequence>MSSVPFLHTPASNFTHLQDFPYAPHFIEIDGMQMHYIDEGPHDAPVMLLMHGMPTWSYLYRHMIPLFLEAGYRCIAPDHMGFGRSDKPTDPSWYNIARHTHNMATLIQELNLSNITIVVQDWGGPIGLAQVATMPERFSRLTILNTWLHHGDYEYSEGIQRWISSWVPGGVFEQTVQEKFTLGGLMAMATGRATPIETLGAVMQGQAPRYSDEALPIVHAYDAPFAGLGSDAIAGPRRFPMSIPFHDPIAGNATEQEMHFAAINATPLPVHFIWGTDDNVFTLEWGKKWHSLIPGSTFDAVEGAQHFLQDTHGPEIVRILLGHIKSNA</sequence>
<dbReference type="Gene3D" id="3.40.50.1820">
    <property type="entry name" value="alpha/beta hydrolase"/>
    <property type="match status" value="1"/>
</dbReference>
<protein>
    <submittedName>
        <fullName evidence="3">Unannotated protein</fullName>
    </submittedName>
</protein>
<dbReference type="PANTHER" id="PTHR42977">
    <property type="entry name" value="HYDROLASE-RELATED"/>
    <property type="match status" value="1"/>
</dbReference>
<feature type="domain" description="AB hydrolase-1" evidence="2">
    <location>
        <begin position="45"/>
        <end position="312"/>
    </location>
</feature>
<organism evidence="3">
    <name type="scientific">freshwater metagenome</name>
    <dbReference type="NCBI Taxonomy" id="449393"/>
    <lineage>
        <taxon>unclassified sequences</taxon>
        <taxon>metagenomes</taxon>
        <taxon>ecological metagenomes</taxon>
    </lineage>
</organism>
<gene>
    <name evidence="3" type="ORF">UFOPK2169_01161</name>
</gene>
<evidence type="ECO:0000256" key="1">
    <source>
        <dbReference type="ARBA" id="ARBA00022801"/>
    </source>
</evidence>
<evidence type="ECO:0000259" key="2">
    <source>
        <dbReference type="Pfam" id="PF00561"/>
    </source>
</evidence>
<proteinExistence type="predicted"/>
<dbReference type="InterPro" id="IPR051340">
    <property type="entry name" value="Haloalkane_dehalogenase"/>
</dbReference>
<keyword evidence="1" id="KW-0378">Hydrolase</keyword>
<dbReference type="InterPro" id="IPR029058">
    <property type="entry name" value="AB_hydrolase_fold"/>
</dbReference>
<dbReference type="PANTHER" id="PTHR42977:SF3">
    <property type="entry name" value="AB HYDROLASE-1 DOMAIN-CONTAINING PROTEIN"/>
    <property type="match status" value="1"/>
</dbReference>
<name>A0A6J6L5N2_9ZZZZ</name>
<dbReference type="PRINTS" id="PR00111">
    <property type="entry name" value="ABHYDROLASE"/>
</dbReference>
<dbReference type="Pfam" id="PF00561">
    <property type="entry name" value="Abhydrolase_1"/>
    <property type="match status" value="1"/>
</dbReference>
<dbReference type="InterPro" id="IPR000639">
    <property type="entry name" value="Epox_hydrolase-like"/>
</dbReference>